<dbReference type="GO" id="GO:0016020">
    <property type="term" value="C:membrane"/>
    <property type="evidence" value="ECO:0007669"/>
    <property type="project" value="UniProtKB-SubCell"/>
</dbReference>
<name>Q11BE0_CHESB</name>
<dbReference type="KEGG" id="mes:Meso_3918"/>
<dbReference type="GO" id="GO:0016746">
    <property type="term" value="F:acyltransferase activity"/>
    <property type="evidence" value="ECO:0007669"/>
    <property type="project" value="UniProtKB-KW"/>
</dbReference>
<dbReference type="InterPro" id="IPR002123">
    <property type="entry name" value="Plipid/glycerol_acylTrfase"/>
</dbReference>
<dbReference type="eggNOG" id="COG0204">
    <property type="taxonomic scope" value="Bacteria"/>
</dbReference>
<dbReference type="PANTHER" id="PTHR23063:SF52">
    <property type="entry name" value="LYSOPHOSPHATIDYLCHOLINE ACYLTRANSFERASE"/>
    <property type="match status" value="1"/>
</dbReference>
<evidence type="ECO:0000256" key="2">
    <source>
        <dbReference type="ARBA" id="ARBA00022679"/>
    </source>
</evidence>
<keyword evidence="7 9" id="KW-0012">Acyltransferase</keyword>
<dbReference type="HOGENOM" id="CLU_027938_0_2_5"/>
<evidence type="ECO:0000256" key="6">
    <source>
        <dbReference type="ARBA" id="ARBA00023136"/>
    </source>
</evidence>
<comment type="subcellular location">
    <subcellularLocation>
        <location evidence="1">Membrane</location>
    </subcellularLocation>
</comment>
<dbReference type="GO" id="GO:0006629">
    <property type="term" value="P:lipid metabolic process"/>
    <property type="evidence" value="ECO:0007669"/>
    <property type="project" value="UniProtKB-KW"/>
</dbReference>
<dbReference type="Pfam" id="PF01553">
    <property type="entry name" value="Acyltransferase"/>
    <property type="match status" value="1"/>
</dbReference>
<evidence type="ECO:0000313" key="9">
    <source>
        <dbReference type="EMBL" id="ABG65285.1"/>
    </source>
</evidence>
<keyword evidence="4" id="KW-1133">Transmembrane helix</keyword>
<keyword evidence="5" id="KW-0443">Lipid metabolism</keyword>
<keyword evidence="2 9" id="KW-0808">Transferase</keyword>
<sequence>MLGKLRLIGRILLVAGYTPPLILIQELALRTRWWSDRVAPRLWHRLTLKVLGIRVQVKGAPTAERPLLLVSNHVSWTDILVLGSITGVHFVAKAEMRGWPVLGTFARLQRSVFVDRERKRSAPEQAREIASRLADGDPMVLFAEGTTGDGTSVLPFKSTLFGAAYMALGQAKSSQVIVQPVAIAYLRRSGLPLDRRERGALAWIGNMDFVPHLLALLRLKAIDVEVHFGESISFSADGDRKALARTAEAEVRRMLVGALRQR</sequence>
<dbReference type="PANTHER" id="PTHR23063">
    <property type="entry name" value="PHOSPHOLIPID ACYLTRANSFERASE"/>
    <property type="match status" value="1"/>
</dbReference>
<protein>
    <submittedName>
        <fullName evidence="9">Lyso-ornithine lipid acyltransferase</fullName>
    </submittedName>
</protein>
<reference evidence="9" key="1">
    <citation type="submission" date="2006-06" db="EMBL/GenBank/DDBJ databases">
        <title>Complete sequence of chromosome of Chelativorans sp. BNC1.</title>
        <authorList>
            <consortium name="US DOE Joint Genome Institute"/>
            <person name="Copeland A."/>
            <person name="Lucas S."/>
            <person name="Lapidus A."/>
            <person name="Barry K."/>
            <person name="Detter J.C."/>
            <person name="Glavina del Rio T."/>
            <person name="Hammon N."/>
            <person name="Israni S."/>
            <person name="Dalin E."/>
            <person name="Tice H."/>
            <person name="Pitluck S."/>
            <person name="Chertkov O."/>
            <person name="Brettin T."/>
            <person name="Bruce D."/>
            <person name="Han C."/>
            <person name="Tapia R."/>
            <person name="Gilna P."/>
            <person name="Schmutz J."/>
            <person name="Larimer F."/>
            <person name="Land M."/>
            <person name="Hauser L."/>
            <person name="Kyrpides N."/>
            <person name="Mikhailova N."/>
            <person name="Richardson P."/>
        </authorList>
    </citation>
    <scope>NUCLEOTIDE SEQUENCE</scope>
    <source>
        <strain evidence="9">BNC1</strain>
    </source>
</reference>
<dbReference type="STRING" id="266779.Meso_3918"/>
<dbReference type="OrthoDB" id="9806880at2"/>
<dbReference type="SUPFAM" id="SSF69593">
    <property type="entry name" value="Glycerol-3-phosphate (1)-acyltransferase"/>
    <property type="match status" value="1"/>
</dbReference>
<dbReference type="SMART" id="SM00563">
    <property type="entry name" value="PlsC"/>
    <property type="match status" value="1"/>
</dbReference>
<evidence type="ECO:0000259" key="8">
    <source>
        <dbReference type="SMART" id="SM00563"/>
    </source>
</evidence>
<dbReference type="CDD" id="cd07989">
    <property type="entry name" value="LPLAT_AGPAT-like"/>
    <property type="match status" value="1"/>
</dbReference>
<proteinExistence type="predicted"/>
<gene>
    <name evidence="9" type="ordered locus">Meso_3918</name>
</gene>
<keyword evidence="3" id="KW-0812">Transmembrane</keyword>
<evidence type="ECO:0000256" key="4">
    <source>
        <dbReference type="ARBA" id="ARBA00022989"/>
    </source>
</evidence>
<accession>Q11BE0</accession>
<evidence type="ECO:0000256" key="3">
    <source>
        <dbReference type="ARBA" id="ARBA00022692"/>
    </source>
</evidence>
<evidence type="ECO:0000256" key="1">
    <source>
        <dbReference type="ARBA" id="ARBA00004370"/>
    </source>
</evidence>
<dbReference type="EMBL" id="CP000390">
    <property type="protein sequence ID" value="ABG65285.1"/>
    <property type="molecule type" value="Genomic_DNA"/>
</dbReference>
<evidence type="ECO:0000256" key="7">
    <source>
        <dbReference type="ARBA" id="ARBA00023315"/>
    </source>
</evidence>
<dbReference type="AlphaFoldDB" id="Q11BE0"/>
<keyword evidence="6" id="KW-0472">Membrane</keyword>
<organism evidence="9">
    <name type="scientific">Chelativorans sp. (strain BNC1)</name>
    <dbReference type="NCBI Taxonomy" id="266779"/>
    <lineage>
        <taxon>Bacteria</taxon>
        <taxon>Pseudomonadati</taxon>
        <taxon>Pseudomonadota</taxon>
        <taxon>Alphaproteobacteria</taxon>
        <taxon>Hyphomicrobiales</taxon>
        <taxon>Phyllobacteriaceae</taxon>
        <taxon>Chelativorans</taxon>
    </lineage>
</organism>
<evidence type="ECO:0000256" key="5">
    <source>
        <dbReference type="ARBA" id="ARBA00023098"/>
    </source>
</evidence>
<feature type="domain" description="Phospholipid/glycerol acyltransferase" evidence="8">
    <location>
        <begin position="67"/>
        <end position="186"/>
    </location>
</feature>